<gene>
    <name evidence="7" type="ORF">FK004_05525</name>
</gene>
<evidence type="ECO:0000256" key="5">
    <source>
        <dbReference type="SAM" id="Phobius"/>
    </source>
</evidence>
<accession>A0A2S1LLU6</accession>
<keyword evidence="4 5" id="KW-0472">Membrane</keyword>
<feature type="transmembrane region" description="Helical" evidence="5">
    <location>
        <begin position="144"/>
        <end position="166"/>
    </location>
</feature>
<dbReference type="Proteomes" id="UP000244677">
    <property type="component" value="Chromosome"/>
</dbReference>
<dbReference type="EMBL" id="CP020919">
    <property type="protein sequence ID" value="AWG24725.1"/>
    <property type="molecule type" value="Genomic_DNA"/>
</dbReference>
<feature type="domain" description="Methylamine utilisation protein MauE" evidence="6">
    <location>
        <begin position="10"/>
        <end position="135"/>
    </location>
</feature>
<comment type="subcellular location">
    <subcellularLocation>
        <location evidence="1">Membrane</location>
        <topology evidence="1">Multi-pass membrane protein</topology>
    </subcellularLocation>
</comment>
<protein>
    <recommendedName>
        <fullName evidence="6">Methylamine utilisation protein MauE domain-containing protein</fullName>
    </recommendedName>
</protein>
<evidence type="ECO:0000313" key="8">
    <source>
        <dbReference type="Proteomes" id="UP000244677"/>
    </source>
</evidence>
<evidence type="ECO:0000256" key="3">
    <source>
        <dbReference type="ARBA" id="ARBA00022989"/>
    </source>
</evidence>
<feature type="transmembrane region" description="Helical" evidence="5">
    <location>
        <begin position="52"/>
        <end position="71"/>
    </location>
</feature>
<dbReference type="AlphaFoldDB" id="A0A2S1LLU6"/>
<keyword evidence="3 5" id="KW-1133">Transmembrane helix</keyword>
<sequence>MKIPVSYKTTIVYIICLLYTLLFVYAAMSKILDFENFKVQLGQSPLLSAYADYVALAVPTFELIICGLLLVPKSRVFGLFFAYSLMVMFTAYIYIILNFSSFVPCSCGGILEDMSWSQHMVFNLVFILLSIIAVLISQPNLKKINFIFIACTGLLSIAFIFALFYMSENLIHHNNNFTRRFPHFPAVQTQEMDLKADSYYFVGSNNGKIYLGNYTAPLQILEMDNKLKTQTIHNLKINKMKLPFTSIQIKIDAPYFYLIDGNVPCIFKGTISNWEASYIMRGDPYFSQFVATDSSHIAFRTILKKTKTNTLGLFNLNDTINIAFEPKLIQKQIDGVFDTDGQML</sequence>
<dbReference type="UniPathway" id="UPA00895"/>
<evidence type="ECO:0000313" key="7">
    <source>
        <dbReference type="EMBL" id="AWG24725.1"/>
    </source>
</evidence>
<feature type="transmembrane region" description="Helical" evidence="5">
    <location>
        <begin position="78"/>
        <end position="97"/>
    </location>
</feature>
<dbReference type="RefSeq" id="WP_108736358.1">
    <property type="nucleotide sequence ID" value="NZ_CP020919.1"/>
</dbReference>
<dbReference type="GO" id="GO:0030416">
    <property type="term" value="P:methylamine metabolic process"/>
    <property type="evidence" value="ECO:0007669"/>
    <property type="project" value="InterPro"/>
</dbReference>
<evidence type="ECO:0000259" key="6">
    <source>
        <dbReference type="Pfam" id="PF07291"/>
    </source>
</evidence>
<dbReference type="GO" id="GO:0016020">
    <property type="term" value="C:membrane"/>
    <property type="evidence" value="ECO:0007669"/>
    <property type="project" value="UniProtKB-SubCell"/>
</dbReference>
<dbReference type="InterPro" id="IPR009908">
    <property type="entry name" value="Methylamine_util_MauE"/>
</dbReference>
<dbReference type="KEGG" id="fki:FK004_05525"/>
<evidence type="ECO:0000256" key="4">
    <source>
        <dbReference type="ARBA" id="ARBA00023136"/>
    </source>
</evidence>
<proteinExistence type="predicted"/>
<dbReference type="Pfam" id="PF07291">
    <property type="entry name" value="MauE"/>
    <property type="match status" value="1"/>
</dbReference>
<name>A0A2S1LLU6_9FLAO</name>
<feature type="transmembrane region" description="Helical" evidence="5">
    <location>
        <begin position="12"/>
        <end position="32"/>
    </location>
</feature>
<feature type="transmembrane region" description="Helical" evidence="5">
    <location>
        <begin position="117"/>
        <end position="137"/>
    </location>
</feature>
<evidence type="ECO:0000256" key="2">
    <source>
        <dbReference type="ARBA" id="ARBA00022692"/>
    </source>
</evidence>
<keyword evidence="2 5" id="KW-0812">Transmembrane</keyword>
<dbReference type="OrthoDB" id="673785at2"/>
<reference evidence="7 8" key="1">
    <citation type="submission" date="2017-04" db="EMBL/GenBank/DDBJ databases">
        <title>Complete genome sequence of Flavobacterium kingsejong AJ004.</title>
        <authorList>
            <person name="Lee P.C."/>
        </authorList>
    </citation>
    <scope>NUCLEOTIDE SEQUENCE [LARGE SCALE GENOMIC DNA]</scope>
    <source>
        <strain evidence="7 8">AJ004</strain>
    </source>
</reference>
<evidence type="ECO:0000256" key="1">
    <source>
        <dbReference type="ARBA" id="ARBA00004141"/>
    </source>
</evidence>
<keyword evidence="8" id="KW-1185">Reference proteome</keyword>
<organism evidence="7 8">
    <name type="scientific">Flavobacterium kingsejongi</name>
    <dbReference type="NCBI Taxonomy" id="1678728"/>
    <lineage>
        <taxon>Bacteria</taxon>
        <taxon>Pseudomonadati</taxon>
        <taxon>Bacteroidota</taxon>
        <taxon>Flavobacteriia</taxon>
        <taxon>Flavobacteriales</taxon>
        <taxon>Flavobacteriaceae</taxon>
        <taxon>Flavobacterium</taxon>
    </lineage>
</organism>